<protein>
    <recommendedName>
        <fullName evidence="4">RING-type domain-containing protein</fullName>
    </recommendedName>
</protein>
<keyword evidence="1 3" id="KW-0479">Metal-binding</keyword>
<dbReference type="GO" id="GO:0008270">
    <property type="term" value="F:zinc ion binding"/>
    <property type="evidence" value="ECO:0007669"/>
    <property type="project" value="UniProtKB-KW"/>
</dbReference>
<dbReference type="SUPFAM" id="SSF57850">
    <property type="entry name" value="RING/U-box"/>
    <property type="match status" value="1"/>
</dbReference>
<dbReference type="InterPro" id="IPR001841">
    <property type="entry name" value="Znf_RING"/>
</dbReference>
<keyword evidence="6" id="KW-1185">Reference proteome</keyword>
<evidence type="ECO:0000259" key="4">
    <source>
        <dbReference type="PROSITE" id="PS50089"/>
    </source>
</evidence>
<proteinExistence type="predicted"/>
<dbReference type="PROSITE" id="PS50089">
    <property type="entry name" value="ZF_RING_2"/>
    <property type="match status" value="1"/>
</dbReference>
<reference evidence="5 6" key="1">
    <citation type="submission" date="2023-03" db="EMBL/GenBank/DDBJ databases">
        <title>Genome insight into feeding habits of ladybird beetles.</title>
        <authorList>
            <person name="Li H.-S."/>
            <person name="Huang Y.-H."/>
            <person name="Pang H."/>
        </authorList>
    </citation>
    <scope>NUCLEOTIDE SEQUENCE [LARGE SCALE GENOMIC DNA]</scope>
    <source>
        <strain evidence="5">SYSU_2023b</strain>
        <tissue evidence="5">Whole body</tissue>
    </source>
</reference>
<evidence type="ECO:0000313" key="5">
    <source>
        <dbReference type="EMBL" id="KAK9872682.1"/>
    </source>
</evidence>
<dbReference type="PANTHER" id="PTHR46171">
    <property type="entry name" value="GH10160P"/>
    <property type="match status" value="1"/>
</dbReference>
<accession>A0AAW1TMF1</accession>
<dbReference type="AlphaFoldDB" id="A0AAW1TMF1"/>
<evidence type="ECO:0000256" key="2">
    <source>
        <dbReference type="ARBA" id="ARBA00022833"/>
    </source>
</evidence>
<gene>
    <name evidence="5" type="ORF">WA026_018816</name>
</gene>
<feature type="non-terminal residue" evidence="5">
    <location>
        <position position="1"/>
    </location>
</feature>
<keyword evidence="2" id="KW-0862">Zinc</keyword>
<evidence type="ECO:0000256" key="1">
    <source>
        <dbReference type="ARBA" id="ARBA00022771"/>
    </source>
</evidence>
<dbReference type="Pfam" id="PF17123">
    <property type="entry name" value="zf-RING_11"/>
    <property type="match status" value="1"/>
</dbReference>
<dbReference type="GO" id="GO:0061630">
    <property type="term" value="F:ubiquitin protein ligase activity"/>
    <property type="evidence" value="ECO:0007669"/>
    <property type="project" value="TreeGrafter"/>
</dbReference>
<feature type="domain" description="RING-type" evidence="4">
    <location>
        <begin position="69"/>
        <end position="99"/>
    </location>
</feature>
<dbReference type="GO" id="GO:0016567">
    <property type="term" value="P:protein ubiquitination"/>
    <property type="evidence" value="ECO:0007669"/>
    <property type="project" value="TreeGrafter"/>
</dbReference>
<dbReference type="Gene3D" id="3.30.40.10">
    <property type="entry name" value="Zinc/RING finger domain, C3HC4 (zinc finger)"/>
    <property type="match status" value="1"/>
</dbReference>
<evidence type="ECO:0000256" key="3">
    <source>
        <dbReference type="PROSITE-ProRule" id="PRU00175"/>
    </source>
</evidence>
<dbReference type="InterPro" id="IPR013083">
    <property type="entry name" value="Znf_RING/FYVE/PHD"/>
</dbReference>
<evidence type="ECO:0000313" key="6">
    <source>
        <dbReference type="Proteomes" id="UP001431783"/>
    </source>
</evidence>
<organism evidence="5 6">
    <name type="scientific">Henosepilachna vigintioctopunctata</name>
    <dbReference type="NCBI Taxonomy" id="420089"/>
    <lineage>
        <taxon>Eukaryota</taxon>
        <taxon>Metazoa</taxon>
        <taxon>Ecdysozoa</taxon>
        <taxon>Arthropoda</taxon>
        <taxon>Hexapoda</taxon>
        <taxon>Insecta</taxon>
        <taxon>Pterygota</taxon>
        <taxon>Neoptera</taxon>
        <taxon>Endopterygota</taxon>
        <taxon>Coleoptera</taxon>
        <taxon>Polyphaga</taxon>
        <taxon>Cucujiformia</taxon>
        <taxon>Coccinelloidea</taxon>
        <taxon>Coccinellidae</taxon>
        <taxon>Epilachninae</taxon>
        <taxon>Epilachnini</taxon>
        <taxon>Henosepilachna</taxon>
    </lineage>
</organism>
<dbReference type="EMBL" id="JARQZJ010000012">
    <property type="protein sequence ID" value="KAK9872682.1"/>
    <property type="molecule type" value="Genomic_DNA"/>
</dbReference>
<sequence>DMFSNPPIFIFSDDDHIRRANFTENQSYEELLRLDERLENAHGLSKQKIESLVSFKFNVDRHKGNQTSCVVCMFEFEPSQLIRRLPCSHEFHAQCIDEWFQVIFSSSFIVVLGIFFSFDAYWGENCE</sequence>
<keyword evidence="1 3" id="KW-0863">Zinc-finger</keyword>
<dbReference type="Proteomes" id="UP001431783">
    <property type="component" value="Unassembled WGS sequence"/>
</dbReference>
<dbReference type="PANTHER" id="PTHR46171:SF3">
    <property type="entry name" value="GH10160P"/>
    <property type="match status" value="1"/>
</dbReference>
<comment type="caution">
    <text evidence="5">The sequence shown here is derived from an EMBL/GenBank/DDBJ whole genome shotgun (WGS) entry which is preliminary data.</text>
</comment>
<name>A0AAW1TMF1_9CUCU</name>